<feature type="compositionally biased region" description="Low complexity" evidence="1">
    <location>
        <begin position="26"/>
        <end position="40"/>
    </location>
</feature>
<evidence type="ECO:0000313" key="2">
    <source>
        <dbReference type="EMBL" id="KIG19192.1"/>
    </source>
</evidence>
<reference evidence="2 3" key="1">
    <citation type="submission" date="2014-12" db="EMBL/GenBank/DDBJ databases">
        <title>Genome assembly of Enhygromyxa salina DSM 15201.</title>
        <authorList>
            <person name="Sharma G."/>
            <person name="Subramanian S."/>
        </authorList>
    </citation>
    <scope>NUCLEOTIDE SEQUENCE [LARGE SCALE GENOMIC DNA]</scope>
    <source>
        <strain evidence="2 3">DSM 15201</strain>
    </source>
</reference>
<feature type="compositionally biased region" description="Basic and acidic residues" evidence="1">
    <location>
        <begin position="41"/>
        <end position="66"/>
    </location>
</feature>
<sequence length="99" mass="10299">MTSTTALADLASPEPAPTPAPEVKAEVPAPEVTAEVPAPEVKAETAPDAKQDDAKKDDAKQDDAKKAGSCSMVDNDDRVIGLAGLMLLISGFALRRRRG</sequence>
<dbReference type="AlphaFoldDB" id="A0A0C2DHQ9"/>
<comment type="caution">
    <text evidence="2">The sequence shown here is derived from an EMBL/GenBank/DDBJ whole genome shotgun (WGS) entry which is preliminary data.</text>
</comment>
<organism evidence="2 3">
    <name type="scientific">Enhygromyxa salina</name>
    <dbReference type="NCBI Taxonomy" id="215803"/>
    <lineage>
        <taxon>Bacteria</taxon>
        <taxon>Pseudomonadati</taxon>
        <taxon>Myxococcota</taxon>
        <taxon>Polyangia</taxon>
        <taxon>Nannocystales</taxon>
        <taxon>Nannocystaceae</taxon>
        <taxon>Enhygromyxa</taxon>
    </lineage>
</organism>
<protein>
    <submittedName>
        <fullName evidence="2">Uncharacterized protein</fullName>
    </submittedName>
</protein>
<evidence type="ECO:0000313" key="3">
    <source>
        <dbReference type="Proteomes" id="UP000031599"/>
    </source>
</evidence>
<feature type="region of interest" description="Disordered" evidence="1">
    <location>
        <begin position="1"/>
        <end position="71"/>
    </location>
</feature>
<evidence type="ECO:0000256" key="1">
    <source>
        <dbReference type="SAM" id="MobiDB-lite"/>
    </source>
</evidence>
<name>A0A0C2DHQ9_9BACT</name>
<gene>
    <name evidence="2" type="ORF">DB30_04657</name>
</gene>
<accession>A0A0C2DHQ9</accession>
<proteinExistence type="predicted"/>
<dbReference type="EMBL" id="JMCC02000004">
    <property type="protein sequence ID" value="KIG19192.1"/>
    <property type="molecule type" value="Genomic_DNA"/>
</dbReference>
<dbReference type="Proteomes" id="UP000031599">
    <property type="component" value="Unassembled WGS sequence"/>
</dbReference>